<organism evidence="10 11">
    <name type="scientific">Biomphalaria glabrata</name>
    <name type="common">Bloodfluke planorb</name>
    <name type="synonym">Freshwater snail</name>
    <dbReference type="NCBI Taxonomy" id="6526"/>
    <lineage>
        <taxon>Eukaryota</taxon>
        <taxon>Metazoa</taxon>
        <taxon>Spiralia</taxon>
        <taxon>Lophotrochozoa</taxon>
        <taxon>Mollusca</taxon>
        <taxon>Gastropoda</taxon>
        <taxon>Heterobranchia</taxon>
        <taxon>Euthyneura</taxon>
        <taxon>Panpulmonata</taxon>
        <taxon>Hygrophila</taxon>
        <taxon>Lymnaeoidea</taxon>
        <taxon>Planorbidae</taxon>
        <taxon>Biomphalaria</taxon>
    </lineage>
</organism>
<evidence type="ECO:0000256" key="5">
    <source>
        <dbReference type="ARBA" id="ARBA00023027"/>
    </source>
</evidence>
<dbReference type="OrthoDB" id="4069699at2759"/>
<dbReference type="Proteomes" id="UP001165740">
    <property type="component" value="Chromosome 10"/>
</dbReference>
<keyword evidence="5 6" id="KW-0520">NAD</keyword>
<feature type="binding site" evidence="6">
    <location>
        <begin position="24"/>
        <end position="30"/>
    </location>
    <ligand>
        <name>NAD(+)</name>
        <dbReference type="ChEBI" id="CHEBI:57540"/>
    </ligand>
</feature>
<dbReference type="GO" id="GO:0006108">
    <property type="term" value="P:malate metabolic process"/>
    <property type="evidence" value="ECO:0007669"/>
    <property type="project" value="InterPro"/>
</dbReference>
<dbReference type="InterPro" id="IPR010945">
    <property type="entry name" value="Malate_DH_type2"/>
</dbReference>
<keyword evidence="10" id="KW-1185">Reference proteome</keyword>
<dbReference type="PANTHER" id="PTHR23382">
    <property type="entry name" value="MALATE DEHYDROGENASE"/>
    <property type="match status" value="1"/>
</dbReference>
<dbReference type="EC" id="1.1.1.37" evidence="2"/>
<evidence type="ECO:0000313" key="11">
    <source>
        <dbReference type="RefSeq" id="XP_055899952.1"/>
    </source>
</evidence>
<dbReference type="Pfam" id="PF00056">
    <property type="entry name" value="Ldh_1_N"/>
    <property type="match status" value="1"/>
</dbReference>
<dbReference type="InterPro" id="IPR015955">
    <property type="entry name" value="Lactate_DH/Glyco_Ohase_4_C"/>
</dbReference>
<dbReference type="InterPro" id="IPR001557">
    <property type="entry name" value="L-lactate/malate_DH"/>
</dbReference>
<dbReference type="PIRSF" id="PIRSF000102">
    <property type="entry name" value="Lac_mal_DH"/>
    <property type="match status" value="1"/>
</dbReference>
<dbReference type="AlphaFoldDB" id="A0A9W3BKB0"/>
<dbReference type="InterPro" id="IPR036291">
    <property type="entry name" value="NAD(P)-bd_dom_sf"/>
</dbReference>
<sequence>MFCFAGLQVVLNMAAKPIKVVITGASGEIGLMVSYMMAKEEICGAGQLIDLVMVENRSRMKQLRGAVGEIKTCNLTNVQNYITTDNLIEAFTDADIIFLVGGLFSAPGFSRNDVIGMNALEFKEIGLALSKVAKATVKIVVVVEPQNINLMVLSYFAPDLKPCNLTALSRVDHNRAQTMLARMLNISSDKIVHLTMWGNRSITIFPDIRHAKIEIKGKLLPAYEAIKDDFYLKYKFTEELQNREAEILKKRKTSGCFQTVAIAAVQHMSDWIHGTKPGDWTSMIVMSDGSYGIDKGLAYSFPVRVSAAGEWEIVSDLDINYYEREKLDERVNEIKAERMFAYGILELPEAKIEVQKDEEGAVDQARATKWSFGHAEPLPCSILGVLEQDRLGTM</sequence>
<gene>
    <name evidence="11" type="primary">LOC106054412</name>
</gene>
<evidence type="ECO:0000256" key="6">
    <source>
        <dbReference type="PIRSR" id="PIRSR000102-3"/>
    </source>
</evidence>
<evidence type="ECO:0000256" key="4">
    <source>
        <dbReference type="ARBA" id="ARBA00023002"/>
    </source>
</evidence>
<accession>A0A9W3BKB0</accession>
<dbReference type="Gene3D" id="3.90.110.10">
    <property type="entry name" value="Lactate dehydrogenase/glycoside hydrolase, family 4, C-terminal"/>
    <property type="match status" value="1"/>
</dbReference>
<dbReference type="InterPro" id="IPR022383">
    <property type="entry name" value="Lactate/malate_DH_C"/>
</dbReference>
<reference evidence="11" key="1">
    <citation type="submission" date="2025-08" db="UniProtKB">
        <authorList>
            <consortium name="RefSeq"/>
        </authorList>
    </citation>
    <scope>IDENTIFICATION</scope>
</reference>
<evidence type="ECO:0000256" key="2">
    <source>
        <dbReference type="ARBA" id="ARBA00012995"/>
    </source>
</evidence>
<evidence type="ECO:0000256" key="3">
    <source>
        <dbReference type="ARBA" id="ARBA00019899"/>
    </source>
</evidence>
<proteinExistence type="inferred from homology"/>
<dbReference type="InterPro" id="IPR001236">
    <property type="entry name" value="Lactate/malate_DH_N"/>
</dbReference>
<evidence type="ECO:0000259" key="9">
    <source>
        <dbReference type="Pfam" id="PF02866"/>
    </source>
</evidence>
<dbReference type="SUPFAM" id="SSF56327">
    <property type="entry name" value="LDH C-terminal domain-like"/>
    <property type="match status" value="1"/>
</dbReference>
<evidence type="ECO:0000313" key="10">
    <source>
        <dbReference type="Proteomes" id="UP001165740"/>
    </source>
</evidence>
<feature type="binding site" evidence="6">
    <location>
        <position position="118"/>
    </location>
    <ligand>
        <name>NAD(+)</name>
        <dbReference type="ChEBI" id="CHEBI:57540"/>
    </ligand>
</feature>
<dbReference type="Gene3D" id="3.40.50.720">
    <property type="entry name" value="NAD(P)-binding Rossmann-like Domain"/>
    <property type="match status" value="1"/>
</dbReference>
<protein>
    <recommendedName>
        <fullName evidence="3">Malate dehydrogenase, cytoplasmic</fullName>
        <ecNumber evidence="2">1.1.1.37</ecNumber>
    </recommendedName>
</protein>
<keyword evidence="4 7" id="KW-0560">Oxidoreductase</keyword>
<dbReference type="FunFam" id="3.40.50.720:FF:000010">
    <property type="entry name" value="Malate dehydrogenase"/>
    <property type="match status" value="1"/>
</dbReference>
<feature type="domain" description="Lactate/malate dehydrogenase C-terminal" evidence="9">
    <location>
        <begin position="170"/>
        <end position="337"/>
    </location>
</feature>
<dbReference type="Pfam" id="PF02866">
    <property type="entry name" value="Ldh_1_C"/>
    <property type="match status" value="1"/>
</dbReference>
<name>A0A9W3BKB0_BIOGL</name>
<evidence type="ECO:0000259" key="8">
    <source>
        <dbReference type="Pfam" id="PF00056"/>
    </source>
</evidence>
<dbReference type="GeneID" id="106054412"/>
<feature type="domain" description="Lactate/malate dehydrogenase N-terminal" evidence="8">
    <location>
        <begin position="18"/>
        <end position="157"/>
    </location>
</feature>
<evidence type="ECO:0000256" key="1">
    <source>
        <dbReference type="ARBA" id="ARBA00009613"/>
    </source>
</evidence>
<evidence type="ECO:0000256" key="7">
    <source>
        <dbReference type="RuleBase" id="RU003369"/>
    </source>
</evidence>
<dbReference type="SUPFAM" id="SSF51735">
    <property type="entry name" value="NAD(P)-binding Rossmann-fold domains"/>
    <property type="match status" value="1"/>
</dbReference>
<comment type="similarity">
    <text evidence="1">Belongs to the LDH/MDH superfamily. MDH type 2 family.</text>
</comment>
<dbReference type="OMA" id="IDNERTW"/>
<dbReference type="RefSeq" id="XP_055899952.1">
    <property type="nucleotide sequence ID" value="XM_056043977.1"/>
</dbReference>
<dbReference type="GO" id="GO:0030060">
    <property type="term" value="F:L-malate dehydrogenase (NAD+) activity"/>
    <property type="evidence" value="ECO:0007669"/>
    <property type="project" value="UniProtKB-EC"/>
</dbReference>